<comment type="caution">
    <text evidence="3">The sequence shown here is derived from an EMBL/GenBank/DDBJ whole genome shotgun (WGS) entry which is preliminary data.</text>
</comment>
<keyword evidence="1" id="KW-0175">Coiled coil</keyword>
<sequence length="343" mass="39737">MASKRMPESASIASDVVRREMKALLRLPGFEFVKQNPFSYYSRTPIFKVLHANLRYEEECGRRRPREAEVASRITVLVNACVDGFVELQKQHPDEDTDQIGSHLMAHDFWYRAAKSLNCYRDGKLDAFIMGRDARVIMITYVSAQALADKNQEMVKEPQWAQDDIPVQYTPELQALHDALRKWRNMTPDSYLDTRRYRLWEEFPAQATDDTSQPDATGDISQHHSTGSISQLDAMDSDTNAEMISPQHLAEDLNTLKKQLEDAQSHLMAVKEQNKSLSEAYETLMDKYYHANDHYELWFEKPWLDFITVANPRRVASQMAELGGGDLKKFLREQWPHDYPKDN</sequence>
<dbReference type="Proteomes" id="UP001408356">
    <property type="component" value="Unassembled WGS sequence"/>
</dbReference>
<feature type="compositionally biased region" description="Polar residues" evidence="2">
    <location>
        <begin position="208"/>
        <end position="227"/>
    </location>
</feature>
<organism evidence="3 4">
    <name type="scientific">Seiridium unicorne</name>
    <dbReference type="NCBI Taxonomy" id="138068"/>
    <lineage>
        <taxon>Eukaryota</taxon>
        <taxon>Fungi</taxon>
        <taxon>Dikarya</taxon>
        <taxon>Ascomycota</taxon>
        <taxon>Pezizomycotina</taxon>
        <taxon>Sordariomycetes</taxon>
        <taxon>Xylariomycetidae</taxon>
        <taxon>Amphisphaeriales</taxon>
        <taxon>Sporocadaceae</taxon>
        <taxon>Seiridium</taxon>
    </lineage>
</organism>
<evidence type="ECO:0000256" key="1">
    <source>
        <dbReference type="SAM" id="Coils"/>
    </source>
</evidence>
<evidence type="ECO:0000313" key="3">
    <source>
        <dbReference type="EMBL" id="KAK9415812.1"/>
    </source>
</evidence>
<proteinExistence type="predicted"/>
<feature type="region of interest" description="Disordered" evidence="2">
    <location>
        <begin position="205"/>
        <end position="227"/>
    </location>
</feature>
<feature type="coiled-coil region" evidence="1">
    <location>
        <begin position="253"/>
        <end position="287"/>
    </location>
</feature>
<protein>
    <submittedName>
        <fullName evidence="3">Uncharacterized protein</fullName>
    </submittedName>
</protein>
<evidence type="ECO:0000256" key="2">
    <source>
        <dbReference type="SAM" id="MobiDB-lite"/>
    </source>
</evidence>
<dbReference type="Gene3D" id="1.20.5.110">
    <property type="match status" value="1"/>
</dbReference>
<reference evidence="3 4" key="1">
    <citation type="journal article" date="2024" name="J. Plant Pathol.">
        <title>Sequence and assembly of the genome of Seiridium unicorne, isolate CBS 538.82, causal agent of cypress canker disease.</title>
        <authorList>
            <person name="Scali E."/>
            <person name="Rocca G.D."/>
            <person name="Danti R."/>
            <person name="Garbelotto M."/>
            <person name="Barberini S."/>
            <person name="Baroncelli R."/>
            <person name="Emiliani G."/>
        </authorList>
    </citation>
    <scope>NUCLEOTIDE SEQUENCE [LARGE SCALE GENOMIC DNA]</scope>
    <source>
        <strain evidence="3 4">BM-138-508</strain>
    </source>
</reference>
<evidence type="ECO:0000313" key="4">
    <source>
        <dbReference type="Proteomes" id="UP001408356"/>
    </source>
</evidence>
<accession>A0ABR2UMM0</accession>
<gene>
    <name evidence="3" type="ORF">SUNI508_10112</name>
</gene>
<keyword evidence="4" id="KW-1185">Reference proteome</keyword>
<dbReference type="EMBL" id="JARVKF010000412">
    <property type="protein sequence ID" value="KAK9415812.1"/>
    <property type="molecule type" value="Genomic_DNA"/>
</dbReference>
<name>A0ABR2UMM0_9PEZI</name>